<sequence>MSFHTYLKNIEEKTGVSPEAFIDLATQKGFIENNKIKAEIKANQIINWLKEDYQLGHGHAQAVYAYIKGKRD</sequence>
<dbReference type="EMBL" id="JBDJNQ010000006">
    <property type="protein sequence ID" value="MEN5378330.1"/>
    <property type="molecule type" value="Genomic_DNA"/>
</dbReference>
<dbReference type="RefSeq" id="WP_021187858.1">
    <property type="nucleotide sequence ID" value="NZ_JAOQNK010000001.1"/>
</dbReference>
<keyword evidence="2" id="KW-1185">Reference proteome</keyword>
<organism evidence="1 2">
    <name type="scientific">Sphingobacterium kitahiroshimense</name>
    <dbReference type="NCBI Taxonomy" id="470446"/>
    <lineage>
        <taxon>Bacteria</taxon>
        <taxon>Pseudomonadati</taxon>
        <taxon>Bacteroidota</taxon>
        <taxon>Sphingobacteriia</taxon>
        <taxon>Sphingobacteriales</taxon>
        <taxon>Sphingobacteriaceae</taxon>
        <taxon>Sphingobacterium</taxon>
    </lineage>
</organism>
<reference evidence="1 2" key="1">
    <citation type="submission" date="2024-04" db="EMBL/GenBank/DDBJ databases">
        <title>WGS of bacteria from Torrens River.</title>
        <authorList>
            <person name="Wyrsch E.R."/>
            <person name="Drigo B."/>
        </authorList>
    </citation>
    <scope>NUCLEOTIDE SEQUENCE [LARGE SCALE GENOMIC DNA]</scope>
    <source>
        <strain evidence="1 2">TWI391</strain>
    </source>
</reference>
<evidence type="ECO:0000313" key="2">
    <source>
        <dbReference type="Proteomes" id="UP001409291"/>
    </source>
</evidence>
<dbReference type="InterPro" id="IPR025629">
    <property type="entry name" value="DUF4287"/>
</dbReference>
<dbReference type="Proteomes" id="UP001409291">
    <property type="component" value="Unassembled WGS sequence"/>
</dbReference>
<proteinExistence type="predicted"/>
<gene>
    <name evidence="1" type="ORF">ABE541_13780</name>
</gene>
<name>A0ABV0BU63_9SPHI</name>
<protein>
    <submittedName>
        <fullName evidence="1">DUF4287 domain-containing protein</fullName>
    </submittedName>
</protein>
<accession>A0ABV0BU63</accession>
<comment type="caution">
    <text evidence="1">The sequence shown here is derived from an EMBL/GenBank/DDBJ whole genome shotgun (WGS) entry which is preliminary data.</text>
</comment>
<dbReference type="Pfam" id="PF14117">
    <property type="entry name" value="DUF4287"/>
    <property type="match status" value="1"/>
</dbReference>
<evidence type="ECO:0000313" key="1">
    <source>
        <dbReference type="EMBL" id="MEN5378330.1"/>
    </source>
</evidence>